<dbReference type="Proteomes" id="UP000054776">
    <property type="component" value="Unassembled WGS sequence"/>
</dbReference>
<comment type="caution">
    <text evidence="1">The sequence shown here is derived from an EMBL/GenBank/DDBJ whole genome shotgun (WGS) entry which is preliminary data.</text>
</comment>
<evidence type="ECO:0000313" key="2">
    <source>
        <dbReference type="Proteomes" id="UP000054776"/>
    </source>
</evidence>
<dbReference type="InParanoid" id="A0A0V1B708"/>
<name>A0A0V1B708_TRISP</name>
<keyword evidence="2" id="KW-1185">Reference proteome</keyword>
<protein>
    <submittedName>
        <fullName evidence="1">Uncharacterized protein</fullName>
    </submittedName>
</protein>
<gene>
    <name evidence="1" type="ORF">T01_12937</name>
</gene>
<proteinExistence type="predicted"/>
<dbReference type="AlphaFoldDB" id="A0A0V1B708"/>
<sequence length="92" mass="10173">MHISLLSCAEFNIHTFLRIQILQLLHRKLDGVNHFSSTSYAASTSSASVQQLTNVADFLLVNNDCVVDLLLSKNTIANCFVDMLQLYASVAN</sequence>
<reference evidence="1 2" key="1">
    <citation type="submission" date="2015-01" db="EMBL/GenBank/DDBJ databases">
        <title>Evolution of Trichinella species and genotypes.</title>
        <authorList>
            <person name="Korhonen P.K."/>
            <person name="Edoardo P."/>
            <person name="Giuseppe L.R."/>
            <person name="Gasser R.B."/>
        </authorList>
    </citation>
    <scope>NUCLEOTIDE SEQUENCE [LARGE SCALE GENOMIC DNA]</scope>
    <source>
        <strain evidence="1">ISS3</strain>
    </source>
</reference>
<dbReference type="EMBL" id="JYDH01000092">
    <property type="protein sequence ID" value="KRY32774.1"/>
    <property type="molecule type" value="Genomic_DNA"/>
</dbReference>
<accession>A0A0V1B708</accession>
<evidence type="ECO:0000313" key="1">
    <source>
        <dbReference type="EMBL" id="KRY32774.1"/>
    </source>
</evidence>
<organism evidence="1 2">
    <name type="scientific">Trichinella spiralis</name>
    <name type="common">Trichina worm</name>
    <dbReference type="NCBI Taxonomy" id="6334"/>
    <lineage>
        <taxon>Eukaryota</taxon>
        <taxon>Metazoa</taxon>
        <taxon>Ecdysozoa</taxon>
        <taxon>Nematoda</taxon>
        <taxon>Enoplea</taxon>
        <taxon>Dorylaimia</taxon>
        <taxon>Trichinellida</taxon>
        <taxon>Trichinellidae</taxon>
        <taxon>Trichinella</taxon>
    </lineage>
</organism>